<sequence length="420" mass="45099">MGWTSCRTGIHVTIDEINKCLSSGRIFTTVKLPLHLESAFRDYERDHRRRESVFGLALGTFFYIAVLVLDRVVAPDVFVQDVLTRFCVGLPINLAMIWLVARPACGDAVRQAAGCIAGLTCCLTVTSVMIQSVSPGAAIYFSGNLIILGFTINLVALHTPVAVLVCCGITVIMIAGAALSPLGHPAMVVCYTLVGVLQTVVCVFANWCLQNERRRTFLTLQRDKIRLRQISQQRDLLEQLAAIDPLTGLANRRGFDAMVDADLNRAEVGTPVCVAMIDIDCFKAFNDSYGHPRGDAVLRAVADAMAVRCEPGQRLGRLGGEEFAVAAVGTDHAALPALGERLRRAVEARALPHGRGGAGPVVTISVGLAGSWTTGSVLDTGRFFALADEALYQAKRAGRNRAVVTVEEPPKASDGLRLAS</sequence>
<evidence type="ECO:0000256" key="2">
    <source>
        <dbReference type="ARBA" id="ARBA00034247"/>
    </source>
</evidence>
<dbReference type="OrthoDB" id="9759607at2"/>
<keyword evidence="3" id="KW-1133">Transmembrane helix</keyword>
<evidence type="ECO:0000259" key="4">
    <source>
        <dbReference type="PROSITE" id="PS50887"/>
    </source>
</evidence>
<reference evidence="5 6" key="1">
    <citation type="submission" date="2018-05" db="EMBL/GenBank/DDBJ databases">
        <title>Complete Genome Sequence of Methylobacterium sp. 17Sr1-43.</title>
        <authorList>
            <person name="Srinivasan S."/>
        </authorList>
    </citation>
    <scope>NUCLEOTIDE SEQUENCE [LARGE SCALE GENOMIC DNA]</scope>
    <source>
        <strain evidence="5 6">17Sr1-43</strain>
    </source>
</reference>
<gene>
    <name evidence="5" type="ORF">DK427_24510</name>
</gene>
<dbReference type="GO" id="GO:0043709">
    <property type="term" value="P:cell adhesion involved in single-species biofilm formation"/>
    <property type="evidence" value="ECO:0007669"/>
    <property type="project" value="TreeGrafter"/>
</dbReference>
<dbReference type="KEGG" id="meti:DK427_24510"/>
<evidence type="ECO:0000313" key="6">
    <source>
        <dbReference type="Proteomes" id="UP000246058"/>
    </source>
</evidence>
<dbReference type="AlphaFoldDB" id="A0A2U8VZ32"/>
<accession>A0A2U8VZ32</accession>
<evidence type="ECO:0000256" key="1">
    <source>
        <dbReference type="ARBA" id="ARBA00012528"/>
    </source>
</evidence>
<comment type="catalytic activity">
    <reaction evidence="2">
        <text>2 GTP = 3',3'-c-di-GMP + 2 diphosphate</text>
        <dbReference type="Rhea" id="RHEA:24898"/>
        <dbReference type="ChEBI" id="CHEBI:33019"/>
        <dbReference type="ChEBI" id="CHEBI:37565"/>
        <dbReference type="ChEBI" id="CHEBI:58805"/>
        <dbReference type="EC" id="2.7.7.65"/>
    </reaction>
</comment>
<dbReference type="PROSITE" id="PS50887">
    <property type="entry name" value="GGDEF"/>
    <property type="match status" value="1"/>
</dbReference>
<dbReference type="InterPro" id="IPR029787">
    <property type="entry name" value="Nucleotide_cyclase"/>
</dbReference>
<dbReference type="FunFam" id="3.30.70.270:FF:000001">
    <property type="entry name" value="Diguanylate cyclase domain protein"/>
    <property type="match status" value="1"/>
</dbReference>
<evidence type="ECO:0000313" key="5">
    <source>
        <dbReference type="EMBL" id="AWN38502.1"/>
    </source>
</evidence>
<feature type="transmembrane region" description="Helical" evidence="3">
    <location>
        <begin position="137"/>
        <end position="156"/>
    </location>
</feature>
<dbReference type="InterPro" id="IPR050469">
    <property type="entry name" value="Diguanylate_Cyclase"/>
</dbReference>
<keyword evidence="3" id="KW-0812">Transmembrane</keyword>
<dbReference type="GO" id="GO:0005886">
    <property type="term" value="C:plasma membrane"/>
    <property type="evidence" value="ECO:0007669"/>
    <property type="project" value="TreeGrafter"/>
</dbReference>
<keyword evidence="3" id="KW-0472">Membrane</keyword>
<proteinExistence type="predicted"/>
<name>A0A2U8VZ32_9HYPH</name>
<dbReference type="NCBIfam" id="TIGR00254">
    <property type="entry name" value="GGDEF"/>
    <property type="match status" value="1"/>
</dbReference>
<dbReference type="SUPFAM" id="SSF55073">
    <property type="entry name" value="Nucleotide cyclase"/>
    <property type="match status" value="1"/>
</dbReference>
<protein>
    <recommendedName>
        <fullName evidence="1">diguanylate cyclase</fullName>
        <ecNumber evidence="1">2.7.7.65</ecNumber>
    </recommendedName>
</protein>
<feature type="transmembrane region" description="Helical" evidence="3">
    <location>
        <begin position="82"/>
        <end position="100"/>
    </location>
</feature>
<keyword evidence="6" id="KW-1185">Reference proteome</keyword>
<feature type="transmembrane region" description="Helical" evidence="3">
    <location>
        <begin position="186"/>
        <end position="209"/>
    </location>
</feature>
<dbReference type="EMBL" id="CP029551">
    <property type="protein sequence ID" value="AWN38502.1"/>
    <property type="molecule type" value="Genomic_DNA"/>
</dbReference>
<organism evidence="5 6">
    <name type="scientific">Methylobacterium radiodurans</name>
    <dbReference type="NCBI Taxonomy" id="2202828"/>
    <lineage>
        <taxon>Bacteria</taxon>
        <taxon>Pseudomonadati</taxon>
        <taxon>Pseudomonadota</taxon>
        <taxon>Alphaproteobacteria</taxon>
        <taxon>Hyphomicrobiales</taxon>
        <taxon>Methylobacteriaceae</taxon>
        <taxon>Methylobacterium</taxon>
    </lineage>
</organism>
<dbReference type="Pfam" id="PF00990">
    <property type="entry name" value="GGDEF"/>
    <property type="match status" value="1"/>
</dbReference>
<dbReference type="EC" id="2.7.7.65" evidence="1"/>
<dbReference type="Gene3D" id="3.30.70.270">
    <property type="match status" value="1"/>
</dbReference>
<dbReference type="CDD" id="cd01949">
    <property type="entry name" value="GGDEF"/>
    <property type="match status" value="1"/>
</dbReference>
<dbReference type="Proteomes" id="UP000246058">
    <property type="component" value="Chromosome"/>
</dbReference>
<dbReference type="PANTHER" id="PTHR45138">
    <property type="entry name" value="REGULATORY COMPONENTS OF SENSORY TRANSDUCTION SYSTEM"/>
    <property type="match status" value="1"/>
</dbReference>
<feature type="transmembrane region" description="Helical" evidence="3">
    <location>
        <begin position="53"/>
        <end position="70"/>
    </location>
</feature>
<dbReference type="PANTHER" id="PTHR45138:SF9">
    <property type="entry name" value="DIGUANYLATE CYCLASE DGCM-RELATED"/>
    <property type="match status" value="1"/>
</dbReference>
<dbReference type="InterPro" id="IPR043128">
    <property type="entry name" value="Rev_trsase/Diguanyl_cyclase"/>
</dbReference>
<dbReference type="InterPro" id="IPR000160">
    <property type="entry name" value="GGDEF_dom"/>
</dbReference>
<dbReference type="SMART" id="SM00267">
    <property type="entry name" value="GGDEF"/>
    <property type="match status" value="1"/>
</dbReference>
<feature type="domain" description="GGDEF" evidence="4">
    <location>
        <begin position="270"/>
        <end position="407"/>
    </location>
</feature>
<feature type="transmembrane region" description="Helical" evidence="3">
    <location>
        <begin position="161"/>
        <end position="180"/>
    </location>
</feature>
<evidence type="ECO:0000256" key="3">
    <source>
        <dbReference type="SAM" id="Phobius"/>
    </source>
</evidence>
<dbReference type="GO" id="GO:0052621">
    <property type="term" value="F:diguanylate cyclase activity"/>
    <property type="evidence" value="ECO:0007669"/>
    <property type="project" value="UniProtKB-EC"/>
</dbReference>
<feature type="transmembrane region" description="Helical" evidence="3">
    <location>
        <begin position="112"/>
        <end position="131"/>
    </location>
</feature>
<dbReference type="GO" id="GO:1902201">
    <property type="term" value="P:negative regulation of bacterial-type flagellum-dependent cell motility"/>
    <property type="evidence" value="ECO:0007669"/>
    <property type="project" value="TreeGrafter"/>
</dbReference>